<dbReference type="GO" id="GO:0035615">
    <property type="term" value="F:clathrin adaptor activity"/>
    <property type="evidence" value="ECO:0007669"/>
    <property type="project" value="TreeGrafter"/>
</dbReference>
<accession>A0A2N6NAL9</accession>
<organism evidence="2 3">
    <name type="scientific">Beauveria bassiana</name>
    <name type="common">White muscardine disease fungus</name>
    <name type="synonym">Tritirachium shiotae</name>
    <dbReference type="NCBI Taxonomy" id="176275"/>
    <lineage>
        <taxon>Eukaryota</taxon>
        <taxon>Fungi</taxon>
        <taxon>Dikarya</taxon>
        <taxon>Ascomycota</taxon>
        <taxon>Pezizomycotina</taxon>
        <taxon>Sordariomycetes</taxon>
        <taxon>Hypocreomycetidae</taxon>
        <taxon>Hypocreales</taxon>
        <taxon>Cordycipitaceae</taxon>
        <taxon>Beauveria</taxon>
    </lineage>
</organism>
<name>A0A2N6NAL9_BEABA</name>
<dbReference type="GO" id="GO:0080025">
    <property type="term" value="F:phosphatidylinositol-3,5-bisphosphate binding"/>
    <property type="evidence" value="ECO:0007669"/>
    <property type="project" value="TreeGrafter"/>
</dbReference>
<dbReference type="SUPFAM" id="SSF48464">
    <property type="entry name" value="ENTH/VHS domain"/>
    <property type="match status" value="1"/>
</dbReference>
<dbReference type="GO" id="GO:0030479">
    <property type="term" value="C:actin cortical patch"/>
    <property type="evidence" value="ECO:0007669"/>
    <property type="project" value="TreeGrafter"/>
</dbReference>
<dbReference type="GO" id="GO:0032051">
    <property type="term" value="F:clathrin light chain binding"/>
    <property type="evidence" value="ECO:0007669"/>
    <property type="project" value="TreeGrafter"/>
</dbReference>
<dbReference type="Proteomes" id="UP000235728">
    <property type="component" value="Unassembled WGS sequence"/>
</dbReference>
<dbReference type="GO" id="GO:0043325">
    <property type="term" value="F:phosphatidylinositol-3,4-bisphosphate binding"/>
    <property type="evidence" value="ECO:0007669"/>
    <property type="project" value="TreeGrafter"/>
</dbReference>
<dbReference type="PANTHER" id="PTHR10407">
    <property type="entry name" value="HUNTINGTIN INTERACTING PROTEIN 1"/>
    <property type="match status" value="1"/>
</dbReference>
<dbReference type="GO" id="GO:0051015">
    <property type="term" value="F:actin filament binding"/>
    <property type="evidence" value="ECO:0007669"/>
    <property type="project" value="TreeGrafter"/>
</dbReference>
<dbReference type="InterPro" id="IPR011417">
    <property type="entry name" value="ANTH_dom"/>
</dbReference>
<dbReference type="InterPro" id="IPR013809">
    <property type="entry name" value="ENTH"/>
</dbReference>
<comment type="caution">
    <text evidence="2">The sequence shown here is derived from an EMBL/GenBank/DDBJ whole genome shotgun (WGS) entry which is preliminary data.</text>
</comment>
<dbReference type="GO" id="GO:0007015">
    <property type="term" value="P:actin filament organization"/>
    <property type="evidence" value="ECO:0007669"/>
    <property type="project" value="TreeGrafter"/>
</dbReference>
<dbReference type="InterPro" id="IPR030224">
    <property type="entry name" value="Sla2_fam"/>
</dbReference>
<dbReference type="AlphaFoldDB" id="A0A2N6NAL9"/>
<dbReference type="InterPro" id="IPR008942">
    <property type="entry name" value="ENTH_VHS"/>
</dbReference>
<feature type="domain" description="ENTH" evidence="1">
    <location>
        <begin position="8"/>
        <end position="66"/>
    </location>
</feature>
<dbReference type="Pfam" id="PF07651">
    <property type="entry name" value="ANTH"/>
    <property type="match status" value="1"/>
</dbReference>
<evidence type="ECO:0000313" key="2">
    <source>
        <dbReference type="EMBL" id="PMB64320.1"/>
    </source>
</evidence>
<dbReference type="EMBL" id="MRVG01000013">
    <property type="protein sequence ID" value="PMB64320.1"/>
    <property type="molecule type" value="Genomic_DNA"/>
</dbReference>
<dbReference type="Gene3D" id="1.25.40.90">
    <property type="match status" value="1"/>
</dbReference>
<dbReference type="PROSITE" id="PS50942">
    <property type="entry name" value="ENTH"/>
    <property type="match status" value="1"/>
</dbReference>
<protein>
    <submittedName>
        <fullName evidence="2">Endocytosis protein end4</fullName>
    </submittedName>
</protein>
<evidence type="ECO:0000313" key="3">
    <source>
        <dbReference type="Proteomes" id="UP000235728"/>
    </source>
</evidence>
<proteinExistence type="predicted"/>
<evidence type="ECO:0000259" key="1">
    <source>
        <dbReference type="PROSITE" id="PS50942"/>
    </source>
</evidence>
<dbReference type="GO" id="GO:0030136">
    <property type="term" value="C:clathrin-coated vesicle"/>
    <property type="evidence" value="ECO:0007669"/>
    <property type="project" value="TreeGrafter"/>
</dbReference>
<gene>
    <name evidence="2" type="primary">end4_0</name>
    <name evidence="2" type="ORF">BM221_009706</name>
</gene>
<dbReference type="PANTHER" id="PTHR10407:SF15">
    <property type="entry name" value="HUNTINGTIN INTERACTING PROTEIN 1"/>
    <property type="match status" value="1"/>
</dbReference>
<dbReference type="GO" id="GO:0006897">
    <property type="term" value="P:endocytosis"/>
    <property type="evidence" value="ECO:0007669"/>
    <property type="project" value="InterPro"/>
</dbReference>
<dbReference type="GO" id="GO:0048268">
    <property type="term" value="P:clathrin coat assembly"/>
    <property type="evidence" value="ECO:0007669"/>
    <property type="project" value="TreeGrafter"/>
</dbReference>
<sequence>MASLRTAEHTKTDQELAISIKKATNADEISPKRKHVRACIVYTWDHRSSLSFWSGIKVYVTTSRGA</sequence>
<reference evidence="2 3" key="1">
    <citation type="journal article" date="2016" name="Appl. Microbiol. Biotechnol.">
        <title>Characterization of T-DNA insertion mutants with decreased virulence in the entomopathogenic fungus Beauveria bassiana JEF-007.</title>
        <authorList>
            <person name="Kim S."/>
            <person name="Lee S.J."/>
            <person name="Nai Y.S."/>
            <person name="Yu J.S."/>
            <person name="Lee M.R."/>
            <person name="Yang Y.T."/>
            <person name="Kim J.S."/>
        </authorList>
    </citation>
    <scope>NUCLEOTIDE SEQUENCE [LARGE SCALE GENOMIC DNA]</scope>
    <source>
        <strain evidence="2 3">JEF-007</strain>
    </source>
</reference>